<organism evidence="2 3">
    <name type="scientific">Xanthobacter oligotrophicus</name>
    <dbReference type="NCBI Taxonomy" id="2607286"/>
    <lineage>
        <taxon>Bacteria</taxon>
        <taxon>Pseudomonadati</taxon>
        <taxon>Pseudomonadota</taxon>
        <taxon>Alphaproteobacteria</taxon>
        <taxon>Hyphomicrobiales</taxon>
        <taxon>Xanthobacteraceae</taxon>
        <taxon>Xanthobacter</taxon>
    </lineage>
</organism>
<dbReference type="Pfam" id="PF12277">
    <property type="entry name" value="DUF3618"/>
    <property type="match status" value="1"/>
</dbReference>
<dbReference type="InterPro" id="IPR022062">
    <property type="entry name" value="DUF3618"/>
</dbReference>
<keyword evidence="1" id="KW-1133">Transmembrane helix</keyword>
<feature type="transmembrane region" description="Helical" evidence="1">
    <location>
        <begin position="83"/>
        <end position="106"/>
    </location>
</feature>
<sequence>MADSNLAQDTRATIEAQIIELRNEMGRLSKSLQARASDAADDAEDAFESVKARANGAANSAAKTVRRQAHAVSEAIGENPGTAAAVLSSAGVMGLLVGFAAGYILASGSRR</sequence>
<name>A0ABW6ZVL7_9HYPH</name>
<keyword evidence="1" id="KW-0812">Transmembrane</keyword>
<evidence type="ECO:0000313" key="3">
    <source>
        <dbReference type="Proteomes" id="UP001604002"/>
    </source>
</evidence>
<proteinExistence type="predicted"/>
<evidence type="ECO:0000256" key="1">
    <source>
        <dbReference type="SAM" id="Phobius"/>
    </source>
</evidence>
<dbReference type="RefSeq" id="WP_393992402.1">
    <property type="nucleotide sequence ID" value="NZ_JBAFVH010000005.1"/>
</dbReference>
<comment type="caution">
    <text evidence="2">The sequence shown here is derived from an EMBL/GenBank/DDBJ whole genome shotgun (WGS) entry which is preliminary data.</text>
</comment>
<dbReference type="Proteomes" id="UP001604002">
    <property type="component" value="Unassembled WGS sequence"/>
</dbReference>
<protein>
    <submittedName>
        <fullName evidence="2">DUF3618 domain-containing protein</fullName>
    </submittedName>
</protein>
<accession>A0ABW6ZVL7</accession>
<gene>
    <name evidence="2" type="ORF">V5F32_10115</name>
</gene>
<reference evidence="2 3" key="1">
    <citation type="submission" date="2024-02" db="EMBL/GenBank/DDBJ databases">
        <title>Expansion and revision of Xanthobacter and proposal of Roseixanthobacter gen. nov.</title>
        <authorList>
            <person name="Soltysiak M.P.M."/>
            <person name="Jalihal A."/>
            <person name="Ory A."/>
            <person name="Chrisophersen C."/>
            <person name="Lee A.D."/>
            <person name="Boulton J."/>
            <person name="Springer M."/>
        </authorList>
    </citation>
    <scope>NUCLEOTIDE SEQUENCE [LARGE SCALE GENOMIC DNA]</scope>
    <source>
        <strain evidence="2 3">23A</strain>
    </source>
</reference>
<dbReference type="EMBL" id="JBAFVH010000005">
    <property type="protein sequence ID" value="MFG1372517.1"/>
    <property type="molecule type" value="Genomic_DNA"/>
</dbReference>
<keyword evidence="3" id="KW-1185">Reference proteome</keyword>
<keyword evidence="1" id="KW-0472">Membrane</keyword>
<evidence type="ECO:0000313" key="2">
    <source>
        <dbReference type="EMBL" id="MFG1372517.1"/>
    </source>
</evidence>